<dbReference type="EMBL" id="VUJU01012446">
    <property type="protein sequence ID" value="KAF0707661.1"/>
    <property type="molecule type" value="Genomic_DNA"/>
</dbReference>
<keyword evidence="2" id="KW-1185">Reference proteome</keyword>
<name>A0A6G0VSJ1_APHCR</name>
<comment type="caution">
    <text evidence="1">The sequence shown here is derived from an EMBL/GenBank/DDBJ whole genome shotgun (WGS) entry which is preliminary data.</text>
</comment>
<proteinExistence type="predicted"/>
<dbReference type="Proteomes" id="UP000478052">
    <property type="component" value="Unassembled WGS sequence"/>
</dbReference>
<dbReference type="OrthoDB" id="6776730at2759"/>
<sequence>MSTILQNDVDHFIHLITTWQPLQLSKYPRTKQLFTREMLPALNVNSRWAKKIALAYEIQVENIIGEYDNKQYVPELVPIIINSMKLFPS</sequence>
<reference evidence="1 2" key="1">
    <citation type="submission" date="2019-08" db="EMBL/GenBank/DDBJ databases">
        <title>Whole genome of Aphis craccivora.</title>
        <authorList>
            <person name="Voronova N.V."/>
            <person name="Shulinski R.S."/>
            <person name="Bandarenka Y.V."/>
            <person name="Zhorov D.G."/>
            <person name="Warner D."/>
        </authorList>
    </citation>
    <scope>NUCLEOTIDE SEQUENCE [LARGE SCALE GENOMIC DNA]</scope>
    <source>
        <strain evidence="1">180601</strain>
        <tissue evidence="1">Whole Body</tissue>
    </source>
</reference>
<accession>A0A6G0VSJ1</accession>
<evidence type="ECO:0000313" key="2">
    <source>
        <dbReference type="Proteomes" id="UP000478052"/>
    </source>
</evidence>
<evidence type="ECO:0000313" key="1">
    <source>
        <dbReference type="EMBL" id="KAF0707661.1"/>
    </source>
</evidence>
<dbReference type="AlphaFoldDB" id="A0A6G0VSJ1"/>
<protein>
    <submittedName>
        <fullName evidence="1">Uncharacterized protein</fullName>
    </submittedName>
</protein>
<organism evidence="1 2">
    <name type="scientific">Aphis craccivora</name>
    <name type="common">Cowpea aphid</name>
    <dbReference type="NCBI Taxonomy" id="307492"/>
    <lineage>
        <taxon>Eukaryota</taxon>
        <taxon>Metazoa</taxon>
        <taxon>Ecdysozoa</taxon>
        <taxon>Arthropoda</taxon>
        <taxon>Hexapoda</taxon>
        <taxon>Insecta</taxon>
        <taxon>Pterygota</taxon>
        <taxon>Neoptera</taxon>
        <taxon>Paraneoptera</taxon>
        <taxon>Hemiptera</taxon>
        <taxon>Sternorrhyncha</taxon>
        <taxon>Aphidomorpha</taxon>
        <taxon>Aphidoidea</taxon>
        <taxon>Aphididae</taxon>
        <taxon>Aphidini</taxon>
        <taxon>Aphis</taxon>
        <taxon>Aphis</taxon>
    </lineage>
</organism>
<gene>
    <name evidence="1" type="ORF">FWK35_00033127</name>
</gene>